<dbReference type="GeneID" id="106161945"/>
<gene>
    <name evidence="5" type="primary">LOC106161945</name>
</gene>
<dbReference type="RefSeq" id="XP_013394481.1">
    <property type="nucleotide sequence ID" value="XM_013539027.1"/>
</dbReference>
<evidence type="ECO:0000256" key="1">
    <source>
        <dbReference type="SAM" id="Coils"/>
    </source>
</evidence>
<feature type="coiled-coil region" evidence="1">
    <location>
        <begin position="161"/>
        <end position="237"/>
    </location>
</feature>
<evidence type="ECO:0000313" key="4">
    <source>
        <dbReference type="Proteomes" id="UP000085678"/>
    </source>
</evidence>
<evidence type="ECO:0000313" key="5">
    <source>
        <dbReference type="RefSeq" id="XP_013394481.1"/>
    </source>
</evidence>
<feature type="chain" id="PRO_5010383631" evidence="2">
    <location>
        <begin position="20"/>
        <end position="472"/>
    </location>
</feature>
<dbReference type="SMART" id="SM00137">
    <property type="entry name" value="MAM"/>
    <property type="match status" value="1"/>
</dbReference>
<dbReference type="InterPro" id="IPR013320">
    <property type="entry name" value="ConA-like_dom_sf"/>
</dbReference>
<dbReference type="AlphaFoldDB" id="A0A1S3I9D9"/>
<reference evidence="5" key="1">
    <citation type="submission" date="2025-08" db="UniProtKB">
        <authorList>
            <consortium name="RefSeq"/>
        </authorList>
    </citation>
    <scope>IDENTIFICATION</scope>
    <source>
        <tissue evidence="5">Gonads</tissue>
    </source>
</reference>
<dbReference type="Pfam" id="PF00629">
    <property type="entry name" value="MAM"/>
    <property type="match status" value="1"/>
</dbReference>
<dbReference type="KEGG" id="lak:106161945"/>
<dbReference type="CDD" id="cd06263">
    <property type="entry name" value="MAM"/>
    <property type="match status" value="1"/>
</dbReference>
<feature type="signal peptide" evidence="2">
    <location>
        <begin position="1"/>
        <end position="19"/>
    </location>
</feature>
<dbReference type="GO" id="GO:0016020">
    <property type="term" value="C:membrane"/>
    <property type="evidence" value="ECO:0007669"/>
    <property type="project" value="InterPro"/>
</dbReference>
<dbReference type="PROSITE" id="PS50060">
    <property type="entry name" value="MAM_2"/>
    <property type="match status" value="1"/>
</dbReference>
<keyword evidence="1" id="KW-0175">Coiled coil</keyword>
<dbReference type="SUPFAM" id="SSF49899">
    <property type="entry name" value="Concanavalin A-like lectins/glucanases"/>
    <property type="match status" value="1"/>
</dbReference>
<accession>A0A1S3I9D9</accession>
<organism evidence="4 5">
    <name type="scientific">Lingula anatina</name>
    <name type="common">Brachiopod</name>
    <name type="synonym">Lingula unguis</name>
    <dbReference type="NCBI Taxonomy" id="7574"/>
    <lineage>
        <taxon>Eukaryota</taxon>
        <taxon>Metazoa</taxon>
        <taxon>Spiralia</taxon>
        <taxon>Lophotrochozoa</taxon>
        <taxon>Brachiopoda</taxon>
        <taxon>Linguliformea</taxon>
        <taxon>Lingulata</taxon>
        <taxon>Lingulida</taxon>
        <taxon>Linguloidea</taxon>
        <taxon>Lingulidae</taxon>
        <taxon>Lingula</taxon>
    </lineage>
</organism>
<keyword evidence="4" id="KW-1185">Reference proteome</keyword>
<dbReference type="PANTHER" id="PTHR23282:SF146">
    <property type="entry name" value="RT07201P-RELATED"/>
    <property type="match status" value="1"/>
</dbReference>
<keyword evidence="2" id="KW-0732">Signal</keyword>
<feature type="domain" description="MAM" evidence="3">
    <location>
        <begin position="290"/>
        <end position="457"/>
    </location>
</feature>
<dbReference type="OMA" id="HFMFIEA"/>
<dbReference type="Gene3D" id="2.60.120.200">
    <property type="match status" value="1"/>
</dbReference>
<dbReference type="InterPro" id="IPR000998">
    <property type="entry name" value="MAM_dom"/>
</dbReference>
<proteinExistence type="predicted"/>
<name>A0A1S3I9D9_LINAN</name>
<dbReference type="PANTHER" id="PTHR23282">
    <property type="entry name" value="APICAL ENDOSOMAL GLYCOPROTEIN PRECURSOR"/>
    <property type="match status" value="1"/>
</dbReference>
<dbReference type="InParanoid" id="A0A1S3I9D9"/>
<dbReference type="PRINTS" id="PR00020">
    <property type="entry name" value="MAMDOMAIN"/>
</dbReference>
<dbReference type="SUPFAM" id="SSF57997">
    <property type="entry name" value="Tropomyosin"/>
    <property type="match status" value="1"/>
</dbReference>
<dbReference type="Proteomes" id="UP000085678">
    <property type="component" value="Unplaced"/>
</dbReference>
<evidence type="ECO:0000256" key="2">
    <source>
        <dbReference type="SAM" id="SignalP"/>
    </source>
</evidence>
<sequence>MAKNILVLSVVLTFASNEAVERIVHQCSFHDGQCMYKIHLARGQDCPIDSPSNYAIPQHDVAFSEIPSLEEKYEQKLRKLEKRVNEIFISDLNEDSLIPNEKDYEINNRIDNIFDPEPARPETTLLNDLYGEFSSLRDELNTTKWLLKQKSLLLLSTKSKLNKTQHQLTETNGKLRRTEKKLDQTQRENTVLRNKLQDQEKILNTTLSKWDAMLRQLKDLESRLNETLKQNEYLQERLLYYQRMLNETERQLRYALIKYHQLNLQHHALERKNQKSEMILADCMQSKSNQFCGFEDESICGFTNENSAEVTLNWTRHAGPSPSSNTGPDLDHTCQNNRGHYMYVEASGRVKGDKARMTSTKYFANDHQCVQFHYHMYGRDMGTLNVYTKRKPNLDLEPPVWRAYGNQGNVWSTARLFIPKRVAKEGFQIVFEATLRKGYRGDVSIDDIAIRDGPCHPNDLLLKGLEDGKVDD</sequence>
<dbReference type="InterPro" id="IPR051560">
    <property type="entry name" value="MAM_domain-containing"/>
</dbReference>
<protein>
    <submittedName>
        <fullName evidence="5">Uncharacterized protein LOC106161945</fullName>
    </submittedName>
</protein>
<dbReference type="OrthoDB" id="6107927at2759"/>
<dbReference type="STRING" id="7574.A0A1S3I9D9"/>
<evidence type="ECO:0000259" key="3">
    <source>
        <dbReference type="PROSITE" id="PS50060"/>
    </source>
</evidence>